<dbReference type="PANTHER" id="PTHR12110:SF21">
    <property type="entry name" value="XYLOSE ISOMERASE-LIKE TIM BARREL DOMAIN-CONTAINING PROTEIN"/>
    <property type="match status" value="1"/>
</dbReference>
<evidence type="ECO:0000313" key="3">
    <source>
        <dbReference type="Proteomes" id="UP000660729"/>
    </source>
</evidence>
<dbReference type="InterPro" id="IPR036237">
    <property type="entry name" value="Xyl_isomerase-like_sf"/>
</dbReference>
<sequence>MPCKPAISSMSLGRAWEHALFDKLQEASLAGFKGIEIFYEDLAYLAATYSGGTKGEQLTTEPSQAELRKAAAEVAKWATSLNLTIISLQPFMYAEGIKDRARHAEKLAELKFWFELCDLLGTDMILLPTTFLPAAQLDSDIAVITSDLREAATLASQHKIKIAFENLAWGTNINTWEVIYSIVKEIDMPNLGICLDTFNICGGIWADPTSSDGKVDNTDEILTASLKRMKETIDVNKIFFIQLIDAQPLHSPLVKGHPWHKDDQPARMSWSRNARCFAYEDGYLPVAKVAETIFEDLGFEGWVSMELFHRELGEKDESIPRRFAERGFESWKKLDQEFKIGGKEAKRPGMSRLQSSFGGALDF</sequence>
<dbReference type="Pfam" id="PF01261">
    <property type="entry name" value="AP_endonuc_2"/>
    <property type="match status" value="1"/>
</dbReference>
<keyword evidence="3" id="KW-1185">Reference proteome</keyword>
<dbReference type="SUPFAM" id="SSF51658">
    <property type="entry name" value="Xylose isomerase-like"/>
    <property type="match status" value="1"/>
</dbReference>
<organism evidence="2 3">
    <name type="scientific">Pseudocercospora fuligena</name>
    <dbReference type="NCBI Taxonomy" id="685502"/>
    <lineage>
        <taxon>Eukaryota</taxon>
        <taxon>Fungi</taxon>
        <taxon>Dikarya</taxon>
        <taxon>Ascomycota</taxon>
        <taxon>Pezizomycotina</taxon>
        <taxon>Dothideomycetes</taxon>
        <taxon>Dothideomycetidae</taxon>
        <taxon>Mycosphaerellales</taxon>
        <taxon>Mycosphaerellaceae</taxon>
        <taxon>Pseudocercospora</taxon>
    </lineage>
</organism>
<dbReference type="InterPro" id="IPR050312">
    <property type="entry name" value="IolE/XylAMocC-like"/>
</dbReference>
<dbReference type="OrthoDB" id="5360893at2759"/>
<name>A0A8H6RR62_9PEZI</name>
<dbReference type="EMBL" id="JABCIY010000036">
    <property type="protein sequence ID" value="KAF7195843.1"/>
    <property type="molecule type" value="Genomic_DNA"/>
</dbReference>
<evidence type="ECO:0000259" key="1">
    <source>
        <dbReference type="Pfam" id="PF01261"/>
    </source>
</evidence>
<gene>
    <name evidence="2" type="ORF">HII31_02860</name>
</gene>
<accession>A0A8H6RR62</accession>
<protein>
    <submittedName>
        <fullName evidence="2">3-dehydroshikimate dehydratase</fullName>
    </submittedName>
</protein>
<dbReference type="InterPro" id="IPR013022">
    <property type="entry name" value="Xyl_isomerase-like_TIM-brl"/>
</dbReference>
<proteinExistence type="predicted"/>
<evidence type="ECO:0000313" key="2">
    <source>
        <dbReference type="EMBL" id="KAF7195843.1"/>
    </source>
</evidence>
<dbReference type="Proteomes" id="UP000660729">
    <property type="component" value="Unassembled WGS sequence"/>
</dbReference>
<feature type="domain" description="Xylose isomerase-like TIM barrel" evidence="1">
    <location>
        <begin position="25"/>
        <end position="317"/>
    </location>
</feature>
<comment type="caution">
    <text evidence="2">The sequence shown here is derived from an EMBL/GenBank/DDBJ whole genome shotgun (WGS) entry which is preliminary data.</text>
</comment>
<dbReference type="Gene3D" id="3.20.20.150">
    <property type="entry name" value="Divalent-metal-dependent TIM barrel enzymes"/>
    <property type="match status" value="1"/>
</dbReference>
<dbReference type="PANTHER" id="PTHR12110">
    <property type="entry name" value="HYDROXYPYRUVATE ISOMERASE"/>
    <property type="match status" value="1"/>
</dbReference>
<reference evidence="2" key="1">
    <citation type="submission" date="2020-04" db="EMBL/GenBank/DDBJ databases">
        <title>Draft genome resource of the tomato pathogen Pseudocercospora fuligena.</title>
        <authorList>
            <person name="Zaccaron A."/>
        </authorList>
    </citation>
    <scope>NUCLEOTIDE SEQUENCE</scope>
    <source>
        <strain evidence="2">PF001</strain>
    </source>
</reference>
<dbReference type="AlphaFoldDB" id="A0A8H6RR62"/>